<organism evidence="1 2">
    <name type="scientific">Rhizobium pisi</name>
    <dbReference type="NCBI Taxonomy" id="574561"/>
    <lineage>
        <taxon>Bacteria</taxon>
        <taxon>Pseudomonadati</taxon>
        <taxon>Pseudomonadota</taxon>
        <taxon>Alphaproteobacteria</taxon>
        <taxon>Hyphomicrobiales</taxon>
        <taxon>Rhizobiaceae</taxon>
        <taxon>Rhizobium/Agrobacterium group</taxon>
        <taxon>Rhizobium</taxon>
    </lineage>
</organism>
<sequence length="74" mass="7947">MGRAQATTGSRFGPLSDISKAPCRLLRHFTILSGMVAKKARFRSPGPLLRSLAHVSTIDPMPPPMIAQVATPHV</sequence>
<accession>A0A427N7C8</accession>
<reference evidence="1 2" key="1">
    <citation type="submission" date="2018-11" db="EMBL/GenBank/DDBJ databases">
        <authorList>
            <person name="Huo Y."/>
        </authorList>
    </citation>
    <scope>NUCLEOTIDE SEQUENCE [LARGE SCALE GENOMIC DNA]</scope>
    <source>
        <strain evidence="1 2">DSM 30132</strain>
    </source>
</reference>
<name>A0A427N7C8_9HYPH</name>
<dbReference type="AlphaFoldDB" id="A0A427N7C8"/>
<protein>
    <submittedName>
        <fullName evidence="1">Uncharacterized protein</fullName>
    </submittedName>
</protein>
<dbReference type="Proteomes" id="UP000277279">
    <property type="component" value="Unassembled WGS sequence"/>
</dbReference>
<gene>
    <name evidence="1" type="ORF">EFD55_03110</name>
</gene>
<proteinExistence type="predicted"/>
<dbReference type="EMBL" id="RJJT01000002">
    <property type="protein sequence ID" value="RSB85895.1"/>
    <property type="molecule type" value="Genomic_DNA"/>
</dbReference>
<comment type="caution">
    <text evidence="1">The sequence shown here is derived from an EMBL/GenBank/DDBJ whole genome shotgun (WGS) entry which is preliminary data.</text>
</comment>
<evidence type="ECO:0000313" key="2">
    <source>
        <dbReference type="Proteomes" id="UP000277279"/>
    </source>
</evidence>
<evidence type="ECO:0000313" key="1">
    <source>
        <dbReference type="EMBL" id="RSB85895.1"/>
    </source>
</evidence>